<dbReference type="InterPro" id="IPR003770">
    <property type="entry name" value="MLTG-like"/>
</dbReference>
<evidence type="ECO:0000256" key="5">
    <source>
        <dbReference type="ARBA" id="ARBA00023239"/>
    </source>
</evidence>
<keyword evidence="3 7" id="KW-1133">Transmembrane helix</keyword>
<reference evidence="8" key="1">
    <citation type="submission" date="2019-03" db="EMBL/GenBank/DDBJ databases">
        <title>Single cell metagenomics reveals metabolic interactions within the superorganism composed of flagellate Streblomastix strix and complex community of Bacteroidetes bacteria on its surface.</title>
        <authorList>
            <person name="Treitli S.C."/>
            <person name="Kolisko M."/>
            <person name="Husnik F."/>
            <person name="Keeling P."/>
            <person name="Hampl V."/>
        </authorList>
    </citation>
    <scope>NUCLEOTIDE SEQUENCE</scope>
    <source>
        <strain evidence="8">STM</strain>
    </source>
</reference>
<dbReference type="NCBIfam" id="TIGR00247">
    <property type="entry name" value="endolytic transglycosylase MltG"/>
    <property type="match status" value="1"/>
</dbReference>
<evidence type="ECO:0000256" key="3">
    <source>
        <dbReference type="ARBA" id="ARBA00022989"/>
    </source>
</evidence>
<dbReference type="AlphaFoldDB" id="A0A5J4RE59"/>
<keyword evidence="1" id="KW-1003">Cell membrane</keyword>
<keyword evidence="4 7" id="KW-0472">Membrane</keyword>
<proteinExistence type="inferred from homology"/>
<name>A0A5J4RE59_9ZZZZ</name>
<organism evidence="8">
    <name type="scientific">termite gut metagenome</name>
    <dbReference type="NCBI Taxonomy" id="433724"/>
    <lineage>
        <taxon>unclassified sequences</taxon>
        <taxon>metagenomes</taxon>
        <taxon>organismal metagenomes</taxon>
    </lineage>
</organism>
<keyword evidence="5" id="KW-0456">Lyase</keyword>
<comment type="caution">
    <text evidence="8">The sequence shown here is derived from an EMBL/GenBank/DDBJ whole genome shotgun (WGS) entry which is preliminary data.</text>
</comment>
<sequence length="365" mass="42206">MNDLRIKKRIDSFLSVIKGNKKECILLSSAVIVDLLLVLGLIKGGRYYYYYLSPQFHPSQTVHIYIDRDDHIDSVYRKIEQKGLPGTMKGFRRLAEKHKYAGKIRQGRYAIEPRDNAHDLFFRLAGGYQTPKNLIVGSVRTAEMLARNLGRQLMIDSVEIATRLFDPLFCAETGFNVETVMCLFIPNTYQVYWTMSPDELFKRMKKEYTKFWNEERLAKAKEAGLTPEEVSVLASIVGEETNNDDERPVVAGLYLNRLKRRMLLQADPTVKFGLRDFELRRITNRHLSVKSPYNTYKYPGLPPGPIRNPSIKDIESVLNYTKHNYIYMCAKEDFSGTHNFAASLAAHNANARKYQQALNKRRIFK</sequence>
<dbReference type="HAMAP" id="MF_02065">
    <property type="entry name" value="MltG"/>
    <property type="match status" value="1"/>
</dbReference>
<protein>
    <recommendedName>
        <fullName evidence="9">Endolytic murein transglycosylase</fullName>
    </recommendedName>
</protein>
<dbReference type="CDD" id="cd08010">
    <property type="entry name" value="MltG_like"/>
    <property type="match status" value="1"/>
</dbReference>
<evidence type="ECO:0000256" key="2">
    <source>
        <dbReference type="ARBA" id="ARBA00022692"/>
    </source>
</evidence>
<dbReference type="EMBL" id="SNRY01001253">
    <property type="protein sequence ID" value="KAA6332337.1"/>
    <property type="molecule type" value="Genomic_DNA"/>
</dbReference>
<accession>A0A5J4RE59</accession>
<dbReference type="GO" id="GO:0071555">
    <property type="term" value="P:cell wall organization"/>
    <property type="evidence" value="ECO:0007669"/>
    <property type="project" value="UniProtKB-KW"/>
</dbReference>
<dbReference type="GO" id="GO:0016829">
    <property type="term" value="F:lyase activity"/>
    <property type="evidence" value="ECO:0007669"/>
    <property type="project" value="UniProtKB-KW"/>
</dbReference>
<keyword evidence="2 7" id="KW-0812">Transmembrane</keyword>
<gene>
    <name evidence="8" type="ORF">EZS27_019146</name>
</gene>
<dbReference type="Pfam" id="PF02618">
    <property type="entry name" value="YceG"/>
    <property type="match status" value="1"/>
</dbReference>
<keyword evidence="6" id="KW-0961">Cell wall biogenesis/degradation</keyword>
<evidence type="ECO:0000256" key="7">
    <source>
        <dbReference type="SAM" id="Phobius"/>
    </source>
</evidence>
<feature type="transmembrane region" description="Helical" evidence="7">
    <location>
        <begin position="24"/>
        <end position="42"/>
    </location>
</feature>
<evidence type="ECO:0008006" key="9">
    <source>
        <dbReference type="Google" id="ProtNLM"/>
    </source>
</evidence>
<evidence type="ECO:0000256" key="4">
    <source>
        <dbReference type="ARBA" id="ARBA00023136"/>
    </source>
</evidence>
<evidence type="ECO:0000256" key="1">
    <source>
        <dbReference type="ARBA" id="ARBA00022475"/>
    </source>
</evidence>
<dbReference type="PANTHER" id="PTHR30518:SF2">
    <property type="entry name" value="ENDOLYTIC MUREIN TRANSGLYCOSYLASE"/>
    <property type="match status" value="1"/>
</dbReference>
<evidence type="ECO:0000313" key="8">
    <source>
        <dbReference type="EMBL" id="KAA6332337.1"/>
    </source>
</evidence>
<evidence type="ECO:0000256" key="6">
    <source>
        <dbReference type="ARBA" id="ARBA00023316"/>
    </source>
</evidence>
<dbReference type="Gene3D" id="3.30.160.60">
    <property type="entry name" value="Classic Zinc Finger"/>
    <property type="match status" value="1"/>
</dbReference>
<dbReference type="PANTHER" id="PTHR30518">
    <property type="entry name" value="ENDOLYTIC MUREIN TRANSGLYCOSYLASE"/>
    <property type="match status" value="1"/>
</dbReference>